<evidence type="ECO:0000313" key="2">
    <source>
        <dbReference type="WBParaSite" id="Minc3s05404g38178"/>
    </source>
</evidence>
<accession>A0A914NF09</accession>
<proteinExistence type="predicted"/>
<dbReference type="Proteomes" id="UP000887563">
    <property type="component" value="Unplaced"/>
</dbReference>
<dbReference type="WBParaSite" id="Minc3s05404g38178">
    <property type="protein sequence ID" value="Minc3s05404g38178"/>
    <property type="gene ID" value="Minc3s05404g38178"/>
</dbReference>
<organism evidence="1 2">
    <name type="scientific">Meloidogyne incognita</name>
    <name type="common">Southern root-knot nematode worm</name>
    <name type="synonym">Oxyuris incognita</name>
    <dbReference type="NCBI Taxonomy" id="6306"/>
    <lineage>
        <taxon>Eukaryota</taxon>
        <taxon>Metazoa</taxon>
        <taxon>Ecdysozoa</taxon>
        <taxon>Nematoda</taxon>
        <taxon>Chromadorea</taxon>
        <taxon>Rhabditida</taxon>
        <taxon>Tylenchina</taxon>
        <taxon>Tylenchomorpha</taxon>
        <taxon>Tylenchoidea</taxon>
        <taxon>Meloidogynidae</taxon>
        <taxon>Meloidogyninae</taxon>
        <taxon>Meloidogyne</taxon>
        <taxon>Meloidogyne incognita group</taxon>
    </lineage>
</organism>
<protein>
    <submittedName>
        <fullName evidence="2">Uncharacterized protein</fullName>
    </submittedName>
</protein>
<dbReference type="AlphaFoldDB" id="A0A914NF09"/>
<name>A0A914NF09_MELIC</name>
<keyword evidence="1" id="KW-1185">Reference proteome</keyword>
<evidence type="ECO:0000313" key="1">
    <source>
        <dbReference type="Proteomes" id="UP000887563"/>
    </source>
</evidence>
<sequence>MLHRSRPTIQIMMLETDSFAIIIGHNAAIIKNHRFMKNMPDSELILRKIVKLKFFSCGNPKPEVAGTNKDHLFMKTGHCGNSKAVPVKLNYTEELKKLKEPLELRRDHTSFCYPYYDSGAKSSFGVIRTNDSSRAMTNGEKDECEKEIKAMAETVSNATNCLFVMKVI</sequence>
<reference evidence="2" key="1">
    <citation type="submission" date="2022-11" db="UniProtKB">
        <authorList>
            <consortium name="WormBaseParasite"/>
        </authorList>
    </citation>
    <scope>IDENTIFICATION</scope>
</reference>